<evidence type="ECO:0000313" key="2">
    <source>
        <dbReference type="Proteomes" id="UP001139006"/>
    </source>
</evidence>
<dbReference type="RefSeq" id="WP_253358838.1">
    <property type="nucleotide sequence ID" value="NZ_JAIULA010000002.1"/>
</dbReference>
<reference evidence="1 2" key="1">
    <citation type="journal article" date="2023" name="Int. J. Syst. Evol. Microbiol.">
        <title>Ligilactobacillus ubinensis sp. nov., a novel species isolated from the wild ferment of a durian fruit (Durio zibethinus).</title>
        <authorList>
            <person name="Heng Y.C."/>
            <person name="Menon N."/>
            <person name="Chen B."/>
            <person name="Loo B.Z.L."/>
            <person name="Wong G.W.J."/>
            <person name="Lim A.C.H."/>
            <person name="Silvaraju S."/>
            <person name="Kittelmann S."/>
        </authorList>
    </citation>
    <scope>NUCLEOTIDE SEQUENCE [LARGE SCALE GENOMIC DNA]</scope>
    <source>
        <strain evidence="1 2">WILCCON 0076</strain>
    </source>
</reference>
<protein>
    <submittedName>
        <fullName evidence="1">Uncharacterized protein</fullName>
    </submittedName>
</protein>
<dbReference type="EMBL" id="JAIULA010000002">
    <property type="protein sequence ID" value="MCP0885979.1"/>
    <property type="molecule type" value="Genomic_DNA"/>
</dbReference>
<evidence type="ECO:0000313" key="1">
    <source>
        <dbReference type="EMBL" id="MCP0885979.1"/>
    </source>
</evidence>
<accession>A0A9X2FGK2</accession>
<gene>
    <name evidence="1" type="ORF">LB941_01345</name>
</gene>
<sequence length="112" mass="13663">MLRKTKNFLKAHNVAYEKEHVNPLMVPEKNYILKFEKNDEGNYLNRFIVEHNYTWTGRTKINKISLRLHGQIHPREFKNENELLRYLKKNAYRYAEDMKKKAKKKQHKFEGV</sequence>
<name>A0A9X2FGK2_9LACO</name>
<dbReference type="AlphaFoldDB" id="A0A9X2FGK2"/>
<organism evidence="1 2">
    <name type="scientific">Ligilactobacillus ubinensis</name>
    <dbReference type="NCBI Taxonomy" id="2876789"/>
    <lineage>
        <taxon>Bacteria</taxon>
        <taxon>Bacillati</taxon>
        <taxon>Bacillota</taxon>
        <taxon>Bacilli</taxon>
        <taxon>Lactobacillales</taxon>
        <taxon>Lactobacillaceae</taxon>
        <taxon>Ligilactobacillus</taxon>
    </lineage>
</organism>
<comment type="caution">
    <text evidence="1">The sequence shown here is derived from an EMBL/GenBank/DDBJ whole genome shotgun (WGS) entry which is preliminary data.</text>
</comment>
<keyword evidence="2" id="KW-1185">Reference proteome</keyword>
<proteinExistence type="predicted"/>
<dbReference type="Proteomes" id="UP001139006">
    <property type="component" value="Unassembled WGS sequence"/>
</dbReference>